<accession>D2QX01</accession>
<dbReference type="PANTHER" id="PTHR44103:SF1">
    <property type="entry name" value="PROPROTEIN CONVERTASE P"/>
    <property type="match status" value="1"/>
</dbReference>
<keyword evidence="1" id="KW-0732">Signal</keyword>
<name>D2QX01_PIRSD</name>
<gene>
    <name evidence="2" type="ordered locus">Psta_1430</name>
</gene>
<evidence type="ECO:0000313" key="3">
    <source>
        <dbReference type="Proteomes" id="UP000001887"/>
    </source>
</evidence>
<sequence precursor="true">MIKQPLARASQRARGLVRALGLALVAAVISSVTLMAQPTRSDSKTPAPEVPLVRLDYQNPKLVVDLAVGLWAEPLPIDYDGDGDLDLVVCCPDKPYNGTYLFENPGLPPGAKLPIFKPARRIDAGQRHLTVNYVDGKLRVLGPGYEYRDFLSKIYGDRQPIKLPFKVHQPKGNVRSHRWSLVDYDGDGASDLLIGGDDWGDYGWDNAWDSAGKWKNGPLHGLVYIVRNAGTEADPKWEEPLQLTAGGKPVDVFGFPCPALADFDLDGDLDLICGEFLDGFTLFENTGSRKKPEFASGKRLTSAGQPLVLDLCMIVPHPVDWDSDGDVDLVVGDEDGRVALVENLATKDQPGFAFAQPVYFQQEAGPLKFGALVTPVGFDWDNDGDDDIVCGNTAGYIAWIENLGLTENGLPKWAAPQKLMVTNSKGKADIFRVIAGPNGSIQGPAEAKWGYTTIAVADWNHDSLPDIVLNSIWGKVEWLENIGTRTKPKLAAPQPIEVAWETATGPKPEWTWWNPTGKELVTQWRTTPVAIDFTGDGLIDLVMLDHEGYLSLFERAKRGDATVLLPPKHVLVDEKHQPLKLSGGIAGKSGRRKLTLADRNGDGRLDLLLNSRNAAVFEQQPRSGELYVFGSPRDVSTQNIEGHDTSPTLVDFNRDGTKELLIGAEDGHFYYLPVNPATAVK</sequence>
<dbReference type="AlphaFoldDB" id="D2QX01"/>
<dbReference type="InterPro" id="IPR028994">
    <property type="entry name" value="Integrin_alpha_N"/>
</dbReference>
<reference evidence="2 3" key="1">
    <citation type="journal article" date="2009" name="Stand. Genomic Sci.">
        <title>Complete genome sequence of Pirellula staleyi type strain (ATCC 27377).</title>
        <authorList>
            <person name="Clum A."/>
            <person name="Tindall B.J."/>
            <person name="Sikorski J."/>
            <person name="Ivanova N."/>
            <person name="Mavrommatis K."/>
            <person name="Lucas S."/>
            <person name="Glavina del Rio T."/>
            <person name="Nolan M."/>
            <person name="Chen F."/>
            <person name="Tice H."/>
            <person name="Pitluck S."/>
            <person name="Cheng J.F."/>
            <person name="Chertkov O."/>
            <person name="Brettin T."/>
            <person name="Han C."/>
            <person name="Detter J.C."/>
            <person name="Kuske C."/>
            <person name="Bruce D."/>
            <person name="Goodwin L."/>
            <person name="Ovchinikova G."/>
            <person name="Pati A."/>
            <person name="Mikhailova N."/>
            <person name="Chen A."/>
            <person name="Palaniappan K."/>
            <person name="Land M."/>
            <person name="Hauser L."/>
            <person name="Chang Y.J."/>
            <person name="Jeffries C.D."/>
            <person name="Chain P."/>
            <person name="Rohde M."/>
            <person name="Goker M."/>
            <person name="Bristow J."/>
            <person name="Eisen J.A."/>
            <person name="Markowitz V."/>
            <person name="Hugenholtz P."/>
            <person name="Kyrpides N.C."/>
            <person name="Klenk H.P."/>
            <person name="Lapidus A."/>
        </authorList>
    </citation>
    <scope>NUCLEOTIDE SEQUENCE [LARGE SCALE GENOMIC DNA]</scope>
    <source>
        <strain evidence="3">ATCC 27377 / DSM 6068 / ICPB 4128</strain>
    </source>
</reference>
<dbReference type="HOGENOM" id="CLU_011854_0_0_0"/>
<protein>
    <submittedName>
        <fullName evidence="2">FG-GAP repeat protein</fullName>
    </submittedName>
</protein>
<dbReference type="STRING" id="530564.Psta_1430"/>
<dbReference type="EMBL" id="CP001848">
    <property type="protein sequence ID" value="ADB16105.1"/>
    <property type="molecule type" value="Genomic_DNA"/>
</dbReference>
<dbReference type="PANTHER" id="PTHR44103">
    <property type="entry name" value="PROPROTEIN CONVERTASE P"/>
    <property type="match status" value="1"/>
</dbReference>
<evidence type="ECO:0000313" key="2">
    <source>
        <dbReference type="EMBL" id="ADB16105.1"/>
    </source>
</evidence>
<proteinExistence type="predicted"/>
<dbReference type="eggNOG" id="COG4692">
    <property type="taxonomic scope" value="Bacteria"/>
</dbReference>
<dbReference type="InterPro" id="IPR013517">
    <property type="entry name" value="FG-GAP"/>
</dbReference>
<evidence type="ECO:0000256" key="1">
    <source>
        <dbReference type="ARBA" id="ARBA00022729"/>
    </source>
</evidence>
<dbReference type="Gene3D" id="2.130.10.130">
    <property type="entry name" value="Integrin alpha, N-terminal"/>
    <property type="match status" value="3"/>
</dbReference>
<dbReference type="Pfam" id="PF13517">
    <property type="entry name" value="FG-GAP_3"/>
    <property type="match status" value="1"/>
</dbReference>
<dbReference type="SUPFAM" id="SSF69318">
    <property type="entry name" value="Integrin alpha N-terminal domain"/>
    <property type="match status" value="2"/>
</dbReference>
<dbReference type="KEGG" id="psl:Psta_1430"/>
<keyword evidence="3" id="KW-1185">Reference proteome</keyword>
<dbReference type="Proteomes" id="UP000001887">
    <property type="component" value="Chromosome"/>
</dbReference>
<organism evidence="2 3">
    <name type="scientific">Pirellula staleyi (strain ATCC 27377 / DSM 6068 / ICPB 4128)</name>
    <name type="common">Pirella staleyi</name>
    <dbReference type="NCBI Taxonomy" id="530564"/>
    <lineage>
        <taxon>Bacteria</taxon>
        <taxon>Pseudomonadati</taxon>
        <taxon>Planctomycetota</taxon>
        <taxon>Planctomycetia</taxon>
        <taxon>Pirellulales</taxon>
        <taxon>Pirellulaceae</taxon>
        <taxon>Pirellula</taxon>
    </lineage>
</organism>
<dbReference type="OrthoDB" id="41724at2"/>